<keyword evidence="6" id="KW-0158">Chromosome</keyword>
<evidence type="ECO:0000256" key="3">
    <source>
        <dbReference type="ARBA" id="ARBA00004629"/>
    </source>
</evidence>
<evidence type="ECO:0000256" key="17">
    <source>
        <dbReference type="ARBA" id="ARBA00023306"/>
    </source>
</evidence>
<proteinExistence type="inferred from homology"/>
<evidence type="ECO:0000256" key="2">
    <source>
        <dbReference type="ARBA" id="ARBA00004245"/>
    </source>
</evidence>
<comment type="subcellular location">
    <subcellularLocation>
        <location evidence="3">Chromosome</location>
        <location evidence="3">Centromere</location>
        <location evidence="3">Kinetochore</location>
    </subcellularLocation>
    <subcellularLocation>
        <location evidence="2">Cytoplasm</location>
        <location evidence="2">Cytoskeleton</location>
    </subcellularLocation>
    <subcellularLocation>
        <location evidence="1">Nucleus</location>
    </subcellularLocation>
</comment>
<dbReference type="GO" id="GO:0007018">
    <property type="term" value="P:microtubule-based movement"/>
    <property type="evidence" value="ECO:0007669"/>
    <property type="project" value="TreeGrafter"/>
</dbReference>
<evidence type="ECO:0000256" key="7">
    <source>
        <dbReference type="ARBA" id="ARBA00022490"/>
    </source>
</evidence>
<evidence type="ECO:0000256" key="9">
    <source>
        <dbReference type="ARBA" id="ARBA00022701"/>
    </source>
</evidence>
<dbReference type="GO" id="GO:0005737">
    <property type="term" value="C:cytoplasm"/>
    <property type="evidence" value="ECO:0007669"/>
    <property type="project" value="TreeGrafter"/>
</dbReference>
<organism evidence="22 23">
    <name type="scientific">Monopterus albus</name>
    <name type="common">Swamp eel</name>
    <dbReference type="NCBI Taxonomy" id="43700"/>
    <lineage>
        <taxon>Eukaryota</taxon>
        <taxon>Metazoa</taxon>
        <taxon>Chordata</taxon>
        <taxon>Craniata</taxon>
        <taxon>Vertebrata</taxon>
        <taxon>Euteleostomi</taxon>
        <taxon>Actinopterygii</taxon>
        <taxon>Neopterygii</taxon>
        <taxon>Teleostei</taxon>
        <taxon>Neoteleostei</taxon>
        <taxon>Acanthomorphata</taxon>
        <taxon>Anabantaria</taxon>
        <taxon>Synbranchiformes</taxon>
        <taxon>Synbranchidae</taxon>
        <taxon>Monopterus</taxon>
    </lineage>
</organism>
<keyword evidence="10" id="KW-0498">Mitosis</keyword>
<evidence type="ECO:0000256" key="5">
    <source>
        <dbReference type="ARBA" id="ARBA00022448"/>
    </source>
</evidence>
<evidence type="ECO:0000256" key="15">
    <source>
        <dbReference type="ARBA" id="ARBA00023212"/>
    </source>
</evidence>
<keyword evidence="9" id="KW-0493">Microtubule</keyword>
<keyword evidence="23" id="KW-1185">Reference proteome</keyword>
<keyword evidence="8" id="KW-0132">Cell division</keyword>
<reference evidence="22" key="2">
    <citation type="submission" date="2025-09" db="UniProtKB">
        <authorList>
            <consortium name="Ensembl"/>
        </authorList>
    </citation>
    <scope>IDENTIFICATION</scope>
</reference>
<evidence type="ECO:0000256" key="13">
    <source>
        <dbReference type="ARBA" id="ARBA00023074"/>
    </source>
</evidence>
<comment type="similarity">
    <text evidence="4">Belongs to the dynein light chain Tctex-type family.</text>
</comment>
<reference evidence="22" key="1">
    <citation type="submission" date="2025-08" db="UniProtKB">
        <authorList>
            <consortium name="Ensembl"/>
        </authorList>
    </citation>
    <scope>IDENTIFICATION</scope>
</reference>
<dbReference type="STRING" id="43700.ENSMALP00000023969"/>
<keyword evidence="17" id="KW-0131">Cell cycle</keyword>
<evidence type="ECO:0000313" key="22">
    <source>
        <dbReference type="Ensembl" id="ENSMALP00000023969.1"/>
    </source>
</evidence>
<dbReference type="GO" id="GO:0005634">
    <property type="term" value="C:nucleus"/>
    <property type="evidence" value="ECO:0007669"/>
    <property type="project" value="UniProtKB-SubCell"/>
</dbReference>
<keyword evidence="11" id="KW-0995">Kinetochore</keyword>
<accession>A0A3Q3JV32</accession>
<evidence type="ECO:0000256" key="8">
    <source>
        <dbReference type="ARBA" id="ARBA00022618"/>
    </source>
</evidence>
<keyword evidence="15" id="KW-0206">Cytoskeleton</keyword>
<dbReference type="Gene3D" id="3.30.1140.40">
    <property type="entry name" value="Tctex-1"/>
    <property type="match status" value="1"/>
</dbReference>
<dbReference type="InterPro" id="IPR038586">
    <property type="entry name" value="Tctex-1-like_sf"/>
</dbReference>
<sequence length="117" mass="13587">MKEKYDVEGHMLPVTCGQGRQVNKWTAAIVERCLTQLVRQGKPYKYIMKYAVMQKTGACIHTANSCYWDTAMDESCTVRWENRSMYFVVNVFTVAIAQETHTYKCTYSPPLPEEEEE</sequence>
<keyword evidence="12" id="KW-0243">Dynein</keyword>
<dbReference type="GO" id="GO:0005868">
    <property type="term" value="C:cytoplasmic dynein complex"/>
    <property type="evidence" value="ECO:0007669"/>
    <property type="project" value="TreeGrafter"/>
</dbReference>
<evidence type="ECO:0000256" key="6">
    <source>
        <dbReference type="ARBA" id="ARBA00022454"/>
    </source>
</evidence>
<dbReference type="Proteomes" id="UP000261600">
    <property type="component" value="Unplaced"/>
</dbReference>
<keyword evidence="14" id="KW-0505">Motor protein</keyword>
<evidence type="ECO:0000256" key="11">
    <source>
        <dbReference type="ARBA" id="ARBA00022838"/>
    </source>
</evidence>
<keyword evidence="5" id="KW-0813">Transport</keyword>
<evidence type="ECO:0000256" key="16">
    <source>
        <dbReference type="ARBA" id="ARBA00023242"/>
    </source>
</evidence>
<dbReference type="GO" id="GO:0051301">
    <property type="term" value="P:cell division"/>
    <property type="evidence" value="ECO:0007669"/>
    <property type="project" value="UniProtKB-KW"/>
</dbReference>
<dbReference type="GO" id="GO:0045505">
    <property type="term" value="F:dynein intermediate chain binding"/>
    <property type="evidence" value="ECO:0007669"/>
    <property type="project" value="TreeGrafter"/>
</dbReference>
<evidence type="ECO:0000256" key="1">
    <source>
        <dbReference type="ARBA" id="ARBA00004123"/>
    </source>
</evidence>
<evidence type="ECO:0000256" key="20">
    <source>
        <dbReference type="ARBA" id="ARBA00039901"/>
    </source>
</evidence>
<dbReference type="PANTHER" id="PTHR21255">
    <property type="entry name" value="T-COMPLEX-ASSOCIATED-TESTIS-EXPRESSED 1/ DYNEIN LIGHT CHAIN"/>
    <property type="match status" value="1"/>
</dbReference>
<evidence type="ECO:0000256" key="12">
    <source>
        <dbReference type="ARBA" id="ARBA00023017"/>
    </source>
</evidence>
<name>A0A3Q3JV32_MONAL</name>
<keyword evidence="18" id="KW-0137">Centromere</keyword>
<dbReference type="GO" id="GO:0005874">
    <property type="term" value="C:microtubule"/>
    <property type="evidence" value="ECO:0007669"/>
    <property type="project" value="UniProtKB-KW"/>
</dbReference>
<dbReference type="Pfam" id="PF03645">
    <property type="entry name" value="Tctex-1"/>
    <property type="match status" value="1"/>
</dbReference>
<dbReference type="GO" id="GO:0000776">
    <property type="term" value="C:kinetochore"/>
    <property type="evidence" value="ECO:0007669"/>
    <property type="project" value="UniProtKB-KW"/>
</dbReference>
<keyword evidence="7" id="KW-0963">Cytoplasm</keyword>
<evidence type="ECO:0000313" key="23">
    <source>
        <dbReference type="Proteomes" id="UP000261600"/>
    </source>
</evidence>
<evidence type="ECO:0000256" key="18">
    <source>
        <dbReference type="ARBA" id="ARBA00023328"/>
    </source>
</evidence>
<dbReference type="InterPro" id="IPR005334">
    <property type="entry name" value="Tctex-1-like"/>
</dbReference>
<evidence type="ECO:0000256" key="21">
    <source>
        <dbReference type="ARBA" id="ARBA00046439"/>
    </source>
</evidence>
<dbReference type="Ensembl" id="ENSMALT00000024423.1">
    <property type="protein sequence ID" value="ENSMALP00000023969.1"/>
    <property type="gene ID" value="ENSMALG00000016700.1"/>
</dbReference>
<evidence type="ECO:0000256" key="14">
    <source>
        <dbReference type="ARBA" id="ARBA00023175"/>
    </source>
</evidence>
<dbReference type="PANTHER" id="PTHR21255:SF20">
    <property type="entry name" value="DYNEIN LIGHT CHAIN TCTEX-TYPE 3"/>
    <property type="match status" value="1"/>
</dbReference>
<evidence type="ECO:0000256" key="19">
    <source>
        <dbReference type="ARBA" id="ARBA00037393"/>
    </source>
</evidence>
<keyword evidence="13" id="KW-0944">Nitration</keyword>
<protein>
    <recommendedName>
        <fullName evidence="20">Dynein light chain Tctex-type 3</fullName>
    </recommendedName>
</protein>
<dbReference type="AlphaFoldDB" id="A0A3Q3JV32"/>
<keyword evidence="16" id="KW-0539">Nucleus</keyword>
<evidence type="ECO:0000256" key="10">
    <source>
        <dbReference type="ARBA" id="ARBA00022776"/>
    </source>
</evidence>
<comment type="subunit">
    <text evidence="21">Homodimer. The cytoplasmic dynein 1 complex consists of two catalytic heavy chains (HCs) and a number of non-catalytic subunits presented by intermediate chains (ICs), light intermediate chains (LICs) and light chains (LCs); the composition seems to vary in respect to the IC, LIC and LC composition. The heavy chain homodimer serves as a scaffold for the probable homodimeric assembly of the respective non-catalytic subunits. The ICs and LICs bind directly to the HC dimer and the LCs assemble on the IC dimer. DYNLT1 and DYNLT3 compete for association with dynein IC (DYNC1I1 or DYNC1I2). Self-associates. Interacts with DYNC1I1 and DYNC1I2. Interacts with BUB3. Interacts with SATB1 in nucleus to form complex with matrix attachment regions (MARs) of DNA.</text>
</comment>
<comment type="function">
    <text evidence="19">Acts as one of several non-catalytic accessory components of the cytoplasmic dynein 1 complex that are thought to be involved in linking dynein to cargos and to adapter proteins that regulate dynein function. Cytoplasmic dynein 1 acts as a motor for the intracellular retrograde motility of vesicles and organelles along microtubules. Probably binds BUB3 as part of transport cargo. Required for the efficient progression through mitosis.</text>
</comment>
<evidence type="ECO:0000256" key="4">
    <source>
        <dbReference type="ARBA" id="ARBA00005361"/>
    </source>
</evidence>